<dbReference type="NCBIfam" id="TIGR02937">
    <property type="entry name" value="sigma70-ECF"/>
    <property type="match status" value="1"/>
</dbReference>
<name>A0ABU3W3W0_9GAMM</name>
<dbReference type="InterPro" id="IPR013325">
    <property type="entry name" value="RNA_pol_sigma_r2"/>
</dbReference>
<keyword evidence="2" id="KW-0805">Transcription regulation</keyword>
<dbReference type="InterPro" id="IPR039425">
    <property type="entry name" value="RNA_pol_sigma-70-like"/>
</dbReference>
<evidence type="ECO:0000256" key="3">
    <source>
        <dbReference type="ARBA" id="ARBA00023082"/>
    </source>
</evidence>
<protein>
    <submittedName>
        <fullName evidence="7">Sigma-70 family RNA polymerase sigma factor</fullName>
    </submittedName>
</protein>
<dbReference type="InterPro" id="IPR014284">
    <property type="entry name" value="RNA_pol_sigma-70_dom"/>
</dbReference>
<keyword evidence="4" id="KW-0804">Transcription</keyword>
<reference evidence="7 8" key="1">
    <citation type="submission" date="2023-10" db="EMBL/GenBank/DDBJ databases">
        <title>Characteristics and mechanism of a salt-tolerant marine origin heterotrophic nitrifying- aerobic denitrifying bacteria Marinobacter xestospongiae HN1.</title>
        <authorList>
            <person name="Qi R."/>
        </authorList>
    </citation>
    <scope>NUCLEOTIDE SEQUENCE [LARGE SCALE GENOMIC DNA]</scope>
    <source>
        <strain evidence="7 8">HN1</strain>
    </source>
</reference>
<dbReference type="Pfam" id="PF08281">
    <property type="entry name" value="Sigma70_r4_2"/>
    <property type="match status" value="1"/>
</dbReference>
<feature type="domain" description="RNA polymerase sigma factor 70 region 4 type 2" evidence="6">
    <location>
        <begin position="114"/>
        <end position="163"/>
    </location>
</feature>
<dbReference type="Gene3D" id="1.10.10.10">
    <property type="entry name" value="Winged helix-like DNA-binding domain superfamily/Winged helix DNA-binding domain"/>
    <property type="match status" value="1"/>
</dbReference>
<keyword evidence="8" id="KW-1185">Reference proteome</keyword>
<evidence type="ECO:0000259" key="6">
    <source>
        <dbReference type="Pfam" id="PF08281"/>
    </source>
</evidence>
<dbReference type="Pfam" id="PF04542">
    <property type="entry name" value="Sigma70_r2"/>
    <property type="match status" value="1"/>
</dbReference>
<gene>
    <name evidence="7" type="ORF">RYS15_21250</name>
</gene>
<sequence>MAADELAQRRDINALYTGHHDWLQRWLSRQTGCSEMAADLAQETFLRVIHKQQKDQCFSISYPRRYLRMAANSLMIDLFRRRAVEQAYQEALAQRADTCTLSLEEREIILETLQRLDRLLGQLPGPVRQAFLLSRLEGLTYAEIADQLKVSERTVKRYMQQAFVLCLDLMV</sequence>
<dbReference type="SUPFAM" id="SSF88659">
    <property type="entry name" value="Sigma3 and sigma4 domains of RNA polymerase sigma factors"/>
    <property type="match status" value="1"/>
</dbReference>
<dbReference type="PANTHER" id="PTHR43133">
    <property type="entry name" value="RNA POLYMERASE ECF-TYPE SIGMA FACTO"/>
    <property type="match status" value="1"/>
</dbReference>
<accession>A0ABU3W3W0</accession>
<comment type="caution">
    <text evidence="7">The sequence shown here is derived from an EMBL/GenBank/DDBJ whole genome shotgun (WGS) entry which is preliminary data.</text>
</comment>
<evidence type="ECO:0000313" key="8">
    <source>
        <dbReference type="Proteomes" id="UP001269819"/>
    </source>
</evidence>
<evidence type="ECO:0000256" key="4">
    <source>
        <dbReference type="ARBA" id="ARBA00023163"/>
    </source>
</evidence>
<organism evidence="7 8">
    <name type="scientific">Marinobacter xestospongiae</name>
    <dbReference type="NCBI Taxonomy" id="994319"/>
    <lineage>
        <taxon>Bacteria</taxon>
        <taxon>Pseudomonadati</taxon>
        <taxon>Pseudomonadota</taxon>
        <taxon>Gammaproteobacteria</taxon>
        <taxon>Pseudomonadales</taxon>
        <taxon>Marinobacteraceae</taxon>
        <taxon>Marinobacter</taxon>
    </lineage>
</organism>
<dbReference type="EMBL" id="JAWIIJ010000032">
    <property type="protein sequence ID" value="MDV2081223.1"/>
    <property type="molecule type" value="Genomic_DNA"/>
</dbReference>
<dbReference type="InterPro" id="IPR036388">
    <property type="entry name" value="WH-like_DNA-bd_sf"/>
</dbReference>
<dbReference type="InterPro" id="IPR013324">
    <property type="entry name" value="RNA_pol_sigma_r3/r4-like"/>
</dbReference>
<evidence type="ECO:0000259" key="5">
    <source>
        <dbReference type="Pfam" id="PF04542"/>
    </source>
</evidence>
<dbReference type="InterPro" id="IPR013249">
    <property type="entry name" value="RNA_pol_sigma70_r4_t2"/>
</dbReference>
<proteinExistence type="inferred from homology"/>
<dbReference type="Proteomes" id="UP001269819">
    <property type="component" value="Unassembled WGS sequence"/>
</dbReference>
<evidence type="ECO:0000313" key="7">
    <source>
        <dbReference type="EMBL" id="MDV2081223.1"/>
    </source>
</evidence>
<dbReference type="Gene3D" id="1.10.1740.10">
    <property type="match status" value="1"/>
</dbReference>
<dbReference type="RefSeq" id="WP_316975496.1">
    <property type="nucleotide sequence ID" value="NZ_JAWIIJ010000032.1"/>
</dbReference>
<evidence type="ECO:0000256" key="2">
    <source>
        <dbReference type="ARBA" id="ARBA00023015"/>
    </source>
</evidence>
<dbReference type="InterPro" id="IPR007627">
    <property type="entry name" value="RNA_pol_sigma70_r2"/>
</dbReference>
<evidence type="ECO:0000256" key="1">
    <source>
        <dbReference type="ARBA" id="ARBA00010641"/>
    </source>
</evidence>
<dbReference type="SUPFAM" id="SSF88946">
    <property type="entry name" value="Sigma2 domain of RNA polymerase sigma factors"/>
    <property type="match status" value="1"/>
</dbReference>
<feature type="domain" description="RNA polymerase sigma-70 region 2" evidence="5">
    <location>
        <begin position="15"/>
        <end position="83"/>
    </location>
</feature>
<keyword evidence="3" id="KW-0731">Sigma factor</keyword>
<dbReference type="PANTHER" id="PTHR43133:SF63">
    <property type="entry name" value="RNA POLYMERASE SIGMA FACTOR FECI-RELATED"/>
    <property type="match status" value="1"/>
</dbReference>
<comment type="similarity">
    <text evidence="1">Belongs to the sigma-70 factor family. ECF subfamily.</text>
</comment>